<evidence type="ECO:0000259" key="1">
    <source>
        <dbReference type="PROSITE" id="PS50943"/>
    </source>
</evidence>
<dbReference type="GO" id="GO:0003677">
    <property type="term" value="F:DNA binding"/>
    <property type="evidence" value="ECO:0007669"/>
    <property type="project" value="InterPro"/>
</dbReference>
<evidence type="ECO:0000313" key="3">
    <source>
        <dbReference type="Proteomes" id="UP000310032"/>
    </source>
</evidence>
<protein>
    <submittedName>
        <fullName evidence="2">XRE family transcriptional regulator</fullName>
    </submittedName>
</protein>
<comment type="caution">
    <text evidence="2">The sequence shown here is derived from an EMBL/GenBank/DDBJ whole genome shotgun (WGS) entry which is preliminary data.</text>
</comment>
<dbReference type="PROSITE" id="PS50943">
    <property type="entry name" value="HTH_CROC1"/>
    <property type="match status" value="1"/>
</dbReference>
<dbReference type="Proteomes" id="UP000310032">
    <property type="component" value="Unassembled WGS sequence"/>
</dbReference>
<dbReference type="InterPro" id="IPR010982">
    <property type="entry name" value="Lambda_DNA-bd_dom_sf"/>
</dbReference>
<dbReference type="AlphaFoldDB" id="A0A4S2EMM3"/>
<dbReference type="EMBL" id="SRYM01000046">
    <property type="protein sequence ID" value="TGY55574.1"/>
    <property type="molecule type" value="Genomic_DNA"/>
</dbReference>
<organism evidence="2 3">
    <name type="scientific">Parabacteroides distasonis</name>
    <dbReference type="NCBI Taxonomy" id="823"/>
    <lineage>
        <taxon>Bacteria</taxon>
        <taxon>Pseudomonadati</taxon>
        <taxon>Bacteroidota</taxon>
        <taxon>Bacteroidia</taxon>
        <taxon>Bacteroidales</taxon>
        <taxon>Tannerellaceae</taxon>
        <taxon>Parabacteroides</taxon>
    </lineage>
</organism>
<evidence type="ECO:0000313" key="2">
    <source>
        <dbReference type="EMBL" id="TGY55574.1"/>
    </source>
</evidence>
<gene>
    <name evidence="2" type="ORF">E5342_14000</name>
</gene>
<dbReference type="InterPro" id="IPR001387">
    <property type="entry name" value="Cro/C1-type_HTH"/>
</dbReference>
<dbReference type="Gene3D" id="1.10.10.60">
    <property type="entry name" value="Homeodomain-like"/>
    <property type="match status" value="1"/>
</dbReference>
<dbReference type="SUPFAM" id="SSF47413">
    <property type="entry name" value="lambda repressor-like DNA-binding domains"/>
    <property type="match status" value="1"/>
</dbReference>
<reference evidence="2 3" key="1">
    <citation type="submission" date="2019-04" db="EMBL/GenBank/DDBJ databases">
        <title>Microbes associate with the intestines of laboratory mice.</title>
        <authorList>
            <person name="Navarre W."/>
            <person name="Wong E."/>
            <person name="Huang K."/>
            <person name="Tropini C."/>
            <person name="Ng K."/>
            <person name="Yu B."/>
        </authorList>
    </citation>
    <scope>NUCLEOTIDE SEQUENCE [LARGE SCALE GENOMIC DNA]</scope>
    <source>
        <strain evidence="2 3">NM39_I3</strain>
    </source>
</reference>
<proteinExistence type="predicted"/>
<accession>A0A4S2EMM3</accession>
<dbReference type="CDD" id="cd00093">
    <property type="entry name" value="HTH_XRE"/>
    <property type="match status" value="1"/>
</dbReference>
<dbReference type="RefSeq" id="WP_135959602.1">
    <property type="nucleotide sequence ID" value="NZ_SRYM01000046.1"/>
</dbReference>
<dbReference type="Gene3D" id="6.10.300.30">
    <property type="match status" value="1"/>
</dbReference>
<feature type="domain" description="HTH cro/C1-type" evidence="1">
    <location>
        <begin position="7"/>
        <end position="58"/>
    </location>
</feature>
<name>A0A4S2EMM3_PARDI</name>
<sequence length="68" mass="7843">MNLGNELKVERTRLDIKAKDVANDIGVTPQQISNIERTRKVTNLLKYISFLRSKGVDLNNLFDRINNK</sequence>